<name>I2Q1F6_9BACT</name>
<accession>I2Q1F6</accession>
<dbReference type="HOGENOM" id="CLU_1233405_0_0_7"/>
<sequence>MKLEAYVEPISGLTRLRDKETKRTFTRVVAGLCWPKGMTAGAVVALAEDVAADPVDGYRVLRLVDYEAHADVEQLLDLAAGVAPLVGEGAGRCAVSAWVGNPWHPFNKRLRHYNERLTGEGRQRINLRAAPGVGAGGQLLADLVPYMTARVVGRAALVLGRRDLIALVEDAGRDIRRHVEDFPAVAALLWAIAYCDERKPQVGRTETRSGTADSLAGY</sequence>
<dbReference type="eggNOG" id="ENOG50318BE">
    <property type="taxonomic scope" value="Bacteria"/>
</dbReference>
<dbReference type="EMBL" id="JH600068">
    <property type="protein sequence ID" value="EIG53612.1"/>
    <property type="molecule type" value="Genomic_DNA"/>
</dbReference>
<proteinExistence type="predicted"/>
<gene>
    <name evidence="1" type="ORF">DesU5LDRAFT_1938</name>
</gene>
<dbReference type="OrthoDB" id="5452446at2"/>
<dbReference type="STRING" id="596152.DesU5LDRAFT_1938"/>
<protein>
    <submittedName>
        <fullName evidence="1">Uncharacterized protein</fullName>
    </submittedName>
</protein>
<evidence type="ECO:0000313" key="1">
    <source>
        <dbReference type="EMBL" id="EIG53612.1"/>
    </source>
</evidence>
<reference evidence="1" key="1">
    <citation type="submission" date="2011-11" db="EMBL/GenBank/DDBJ databases">
        <title>Improved High-Quality Draft sequence of Desulfovibrio sp. U5L.</title>
        <authorList>
            <consortium name="US DOE Joint Genome Institute"/>
            <person name="Lucas S."/>
            <person name="Han J."/>
            <person name="Lapidus A."/>
            <person name="Cheng J.-F."/>
            <person name="Goodwin L."/>
            <person name="Pitluck S."/>
            <person name="Peters L."/>
            <person name="Ovchinnikova G."/>
            <person name="Held B."/>
            <person name="Detter J.C."/>
            <person name="Han C."/>
            <person name="Tapia R."/>
            <person name="Land M."/>
            <person name="Hauser L."/>
            <person name="Kyrpides N."/>
            <person name="Ivanova N."/>
            <person name="Pagani I."/>
            <person name="Gabster J."/>
            <person name="Walker C."/>
            <person name="Stolyar S."/>
            <person name="Stahl D."/>
            <person name="Arkin A."/>
            <person name="Dehal P."/>
            <person name="Hazen T."/>
            <person name="Woyke T."/>
        </authorList>
    </citation>
    <scope>NUCLEOTIDE SEQUENCE [LARGE SCALE GENOMIC DNA]</scope>
    <source>
        <strain evidence="1">U5L</strain>
    </source>
</reference>
<organism evidence="1">
    <name type="scientific">Desulfovibrio sp. U5L</name>
    <dbReference type="NCBI Taxonomy" id="596152"/>
    <lineage>
        <taxon>Bacteria</taxon>
        <taxon>Pseudomonadati</taxon>
        <taxon>Thermodesulfobacteriota</taxon>
        <taxon>Desulfovibrionia</taxon>
        <taxon>Desulfovibrionales</taxon>
        <taxon>Desulfovibrionaceae</taxon>
        <taxon>Desulfovibrio</taxon>
    </lineage>
</organism>
<dbReference type="AlphaFoldDB" id="I2Q1F6"/>